<reference evidence="11" key="1">
    <citation type="submission" date="2025-08" db="UniProtKB">
        <authorList>
            <consortium name="RefSeq"/>
        </authorList>
    </citation>
    <scope>IDENTIFICATION</scope>
    <source>
        <tissue evidence="11">Etiolated seedlings</tissue>
    </source>
</reference>
<feature type="domain" description="C2H2-type" evidence="9">
    <location>
        <begin position="28"/>
        <end position="55"/>
    </location>
</feature>
<keyword evidence="3 7" id="KW-0863">Zinc-finger</keyword>
<dbReference type="GO" id="GO:0000976">
    <property type="term" value="F:transcription cis-regulatory region binding"/>
    <property type="evidence" value="ECO:0007669"/>
    <property type="project" value="TreeGrafter"/>
</dbReference>
<evidence type="ECO:0000256" key="1">
    <source>
        <dbReference type="ARBA" id="ARBA00022723"/>
    </source>
</evidence>
<dbReference type="SUPFAM" id="SSF57667">
    <property type="entry name" value="beta-beta-alpha zinc fingers"/>
    <property type="match status" value="3"/>
</dbReference>
<feature type="domain" description="C2H2-type" evidence="9">
    <location>
        <begin position="259"/>
        <end position="286"/>
    </location>
</feature>
<evidence type="ECO:0000256" key="8">
    <source>
        <dbReference type="SAM" id="MobiDB-lite"/>
    </source>
</evidence>
<dbReference type="PROSITE" id="PS50157">
    <property type="entry name" value="ZINC_FINGER_C2H2_2"/>
    <property type="match status" value="3"/>
</dbReference>
<evidence type="ECO:0000313" key="10">
    <source>
        <dbReference type="Proteomes" id="UP000087171"/>
    </source>
</evidence>
<feature type="region of interest" description="Disordered" evidence="8">
    <location>
        <begin position="1"/>
        <end position="26"/>
    </location>
</feature>
<dbReference type="PANTHER" id="PTHR45988:SF90">
    <property type="entry name" value="ZINC FINGER PROTEIN ZAT10-LIKE"/>
    <property type="match status" value="1"/>
</dbReference>
<evidence type="ECO:0000256" key="4">
    <source>
        <dbReference type="ARBA" id="ARBA00022833"/>
    </source>
</evidence>
<evidence type="ECO:0000313" key="11">
    <source>
        <dbReference type="RefSeq" id="XP_012575077.1"/>
    </source>
</evidence>
<name>A0A1S3EGW0_CICAR</name>
<dbReference type="PANTHER" id="PTHR45988">
    <property type="entry name" value="C2H2 TYPE ZINC FINGER TRANSCRIPTION FACTOR FAMILY-RELATED"/>
    <property type="match status" value="1"/>
</dbReference>
<gene>
    <name evidence="11" type="primary">LOC105852858</name>
</gene>
<evidence type="ECO:0000259" key="9">
    <source>
        <dbReference type="PROSITE" id="PS50157"/>
    </source>
</evidence>
<keyword evidence="6" id="KW-0804">Transcription</keyword>
<accession>A0A1S3EGW0</accession>
<dbReference type="PROSITE" id="PS00028">
    <property type="entry name" value="ZINC_FINGER_C2H2_1"/>
    <property type="match status" value="4"/>
</dbReference>
<dbReference type="GO" id="GO:0005634">
    <property type="term" value="C:nucleus"/>
    <property type="evidence" value="ECO:0007669"/>
    <property type="project" value="TreeGrafter"/>
</dbReference>
<evidence type="ECO:0000256" key="6">
    <source>
        <dbReference type="ARBA" id="ARBA00023163"/>
    </source>
</evidence>
<dbReference type="InterPro" id="IPR013087">
    <property type="entry name" value="Znf_C2H2_type"/>
</dbReference>
<evidence type="ECO:0000256" key="3">
    <source>
        <dbReference type="ARBA" id="ARBA00022771"/>
    </source>
</evidence>
<evidence type="ECO:0000256" key="2">
    <source>
        <dbReference type="ARBA" id="ARBA00022737"/>
    </source>
</evidence>
<dbReference type="GO" id="GO:0003700">
    <property type="term" value="F:DNA-binding transcription factor activity"/>
    <property type="evidence" value="ECO:0007669"/>
    <property type="project" value="InterPro"/>
</dbReference>
<keyword evidence="4" id="KW-0862">Zinc</keyword>
<evidence type="ECO:0000256" key="5">
    <source>
        <dbReference type="ARBA" id="ARBA00023015"/>
    </source>
</evidence>
<dbReference type="SMART" id="SM00355">
    <property type="entry name" value="ZnF_C2H2"/>
    <property type="match status" value="4"/>
</dbReference>
<organism evidence="10 11">
    <name type="scientific">Cicer arietinum</name>
    <name type="common">Chickpea</name>
    <name type="synonym">Garbanzo</name>
    <dbReference type="NCBI Taxonomy" id="3827"/>
    <lineage>
        <taxon>Eukaryota</taxon>
        <taxon>Viridiplantae</taxon>
        <taxon>Streptophyta</taxon>
        <taxon>Embryophyta</taxon>
        <taxon>Tracheophyta</taxon>
        <taxon>Spermatophyta</taxon>
        <taxon>Magnoliopsida</taxon>
        <taxon>eudicotyledons</taxon>
        <taxon>Gunneridae</taxon>
        <taxon>Pentapetalae</taxon>
        <taxon>rosids</taxon>
        <taxon>fabids</taxon>
        <taxon>Fabales</taxon>
        <taxon>Fabaceae</taxon>
        <taxon>Papilionoideae</taxon>
        <taxon>50 kb inversion clade</taxon>
        <taxon>NPAAA clade</taxon>
        <taxon>Hologalegina</taxon>
        <taxon>IRL clade</taxon>
        <taxon>Cicereae</taxon>
        <taxon>Cicer</taxon>
    </lineage>
</organism>
<feature type="compositionally biased region" description="Polar residues" evidence="8">
    <location>
        <begin position="182"/>
        <end position="197"/>
    </location>
</feature>
<dbReference type="STRING" id="3827.A0A1S3EGW0"/>
<keyword evidence="2" id="KW-0677">Repeat</keyword>
<sequence>MRKKNHSPSSTYHSRVDNEKTNSSSMLHKCNSCDKKFSSGKPLGGHKRSHRSKLLQPPIKKHGGGNHYDDVKHKHICLFCDKIFPLNKALYGHMRLHSNRNDTYDDQQILSAVRLSKYLPPRSRETKKRCGQSIIDYEAINAAQILCEMSRADPEMLNLSTDIDNQINKKLVTTMKDNNKSLVNTRKKNPSPSSTYHSRVDNEKTNRSSMLQKCNLCDKKFNSGKALGGHKTLHRSKLLQPPIKKHGGGNNYDDVKHKHICLFCDKIFPSNKALYGHMRLHSNRNDTYDDQQILSVVHLSKYSPPRSRETKKRCGQSIIDYEAINAAHILREMSRADPEMLNLSTDIDNQINKKLVTTTKDNNKSLVVRFKFPKDKKIFQTHHEDCN</sequence>
<feature type="region of interest" description="Disordered" evidence="8">
    <location>
        <begin position="38"/>
        <end position="67"/>
    </location>
</feature>
<dbReference type="InterPro" id="IPR036236">
    <property type="entry name" value="Znf_C2H2_sf"/>
</dbReference>
<dbReference type="InterPro" id="IPR044653">
    <property type="entry name" value="AZF1/2/3-like"/>
</dbReference>
<keyword evidence="10" id="KW-1185">Reference proteome</keyword>
<dbReference type="AlphaFoldDB" id="A0A1S3EGW0"/>
<dbReference type="Gene3D" id="3.30.160.60">
    <property type="entry name" value="Classic Zinc Finger"/>
    <property type="match status" value="2"/>
</dbReference>
<dbReference type="OrthoDB" id="1413869at2759"/>
<evidence type="ECO:0000256" key="7">
    <source>
        <dbReference type="PROSITE-ProRule" id="PRU00042"/>
    </source>
</evidence>
<protein>
    <submittedName>
        <fullName evidence="11">Zinc finger protein ZAT1-like</fullName>
    </submittedName>
</protein>
<feature type="region of interest" description="Disordered" evidence="8">
    <location>
        <begin position="182"/>
        <end position="206"/>
    </location>
</feature>
<dbReference type="Pfam" id="PF13912">
    <property type="entry name" value="zf-C2H2_6"/>
    <property type="match status" value="3"/>
</dbReference>
<dbReference type="Proteomes" id="UP000087171">
    <property type="component" value="Unplaced"/>
</dbReference>
<feature type="compositionally biased region" description="Basic residues" evidence="8">
    <location>
        <begin position="44"/>
        <end position="64"/>
    </location>
</feature>
<feature type="domain" description="C2H2-type" evidence="9">
    <location>
        <begin position="75"/>
        <end position="102"/>
    </location>
</feature>
<dbReference type="RefSeq" id="XP_012575077.1">
    <property type="nucleotide sequence ID" value="XM_012719623.1"/>
</dbReference>
<keyword evidence="5" id="KW-0805">Transcription regulation</keyword>
<dbReference type="GO" id="GO:0008270">
    <property type="term" value="F:zinc ion binding"/>
    <property type="evidence" value="ECO:0007669"/>
    <property type="project" value="UniProtKB-KW"/>
</dbReference>
<keyword evidence="1" id="KW-0479">Metal-binding</keyword>
<proteinExistence type="predicted"/>